<sequence>MLGTILYARYGSRGDGYERIAELMLIIGICLSMQVEIPLVFMLISAVATGVMAIQTMATHWNNWAQPPISAPKKLLYRDCYAASLISGPFIVTLAYALLSANVAVALPALAAGAAVLALYPHTPRIRKSTTRTRTPHTMGIAAFVAFKIRRGRFPGDSVFLACVFLVAAVALSLNGPAYAFLCFGFSLGLVLVVAYRERDDLPGLSIRKTVGFAEYVAYLHLVIPATVLAVVGSVAVGSVFPLLAQVVATGVAVILGRVFPTYPHAHARLRFSGREPKPTLLLEYGVHVILLGVWWLVAIPAFV</sequence>
<proteinExistence type="predicted"/>
<accession>A0ABU2BBR6</accession>
<evidence type="ECO:0000256" key="1">
    <source>
        <dbReference type="SAM" id="Phobius"/>
    </source>
</evidence>
<feature type="transmembrane region" description="Helical" evidence="1">
    <location>
        <begin position="103"/>
        <end position="120"/>
    </location>
</feature>
<dbReference type="EMBL" id="JAVDYF010000001">
    <property type="protein sequence ID" value="MDR7354829.1"/>
    <property type="molecule type" value="Genomic_DNA"/>
</dbReference>
<gene>
    <name evidence="2" type="ORF">J2S37_001367</name>
</gene>
<keyword evidence="3" id="KW-1185">Reference proteome</keyword>
<evidence type="ECO:0000313" key="2">
    <source>
        <dbReference type="EMBL" id="MDR7354829.1"/>
    </source>
</evidence>
<feature type="transmembrane region" description="Helical" evidence="1">
    <location>
        <begin position="281"/>
        <end position="303"/>
    </location>
</feature>
<evidence type="ECO:0008006" key="4">
    <source>
        <dbReference type="Google" id="ProtNLM"/>
    </source>
</evidence>
<evidence type="ECO:0000313" key="3">
    <source>
        <dbReference type="Proteomes" id="UP001183619"/>
    </source>
</evidence>
<name>A0ABU2BBR6_9CORY</name>
<dbReference type="Proteomes" id="UP001183619">
    <property type="component" value="Unassembled WGS sequence"/>
</dbReference>
<feature type="transmembrane region" description="Helical" evidence="1">
    <location>
        <begin position="154"/>
        <end position="172"/>
    </location>
</feature>
<comment type="caution">
    <text evidence="2">The sequence shown here is derived from an EMBL/GenBank/DDBJ whole genome shotgun (WGS) entry which is preliminary data.</text>
</comment>
<keyword evidence="1" id="KW-1133">Transmembrane helix</keyword>
<feature type="transmembrane region" description="Helical" evidence="1">
    <location>
        <begin position="23"/>
        <end position="54"/>
    </location>
</feature>
<feature type="transmembrane region" description="Helical" evidence="1">
    <location>
        <begin position="216"/>
        <end position="237"/>
    </location>
</feature>
<feature type="transmembrane region" description="Helical" evidence="1">
    <location>
        <begin position="243"/>
        <end position="260"/>
    </location>
</feature>
<dbReference type="RefSeq" id="WP_277104954.1">
    <property type="nucleotide sequence ID" value="NZ_BAAAJS010000040.1"/>
</dbReference>
<keyword evidence="1" id="KW-0812">Transmembrane</keyword>
<feature type="transmembrane region" description="Helical" evidence="1">
    <location>
        <begin position="178"/>
        <end position="196"/>
    </location>
</feature>
<protein>
    <recommendedName>
        <fullName evidence="4">Prenyltransferase</fullName>
    </recommendedName>
</protein>
<keyword evidence="1" id="KW-0472">Membrane</keyword>
<reference evidence="2 3" key="1">
    <citation type="submission" date="2023-07" db="EMBL/GenBank/DDBJ databases">
        <title>Sequencing the genomes of 1000 actinobacteria strains.</title>
        <authorList>
            <person name="Klenk H.-P."/>
        </authorList>
    </citation>
    <scope>NUCLEOTIDE SEQUENCE [LARGE SCALE GENOMIC DNA]</scope>
    <source>
        <strain evidence="2 3">DSM 44508</strain>
    </source>
</reference>
<organism evidence="2 3">
    <name type="scientific">Corynebacterium felinum</name>
    <dbReference type="NCBI Taxonomy" id="131318"/>
    <lineage>
        <taxon>Bacteria</taxon>
        <taxon>Bacillati</taxon>
        <taxon>Actinomycetota</taxon>
        <taxon>Actinomycetes</taxon>
        <taxon>Mycobacteriales</taxon>
        <taxon>Corynebacteriaceae</taxon>
        <taxon>Corynebacterium</taxon>
    </lineage>
</organism>